<organism evidence="1 2">
    <name type="scientific">Pseudovibrio exalbescens</name>
    <dbReference type="NCBI Taxonomy" id="197461"/>
    <lineage>
        <taxon>Bacteria</taxon>
        <taxon>Pseudomonadati</taxon>
        <taxon>Pseudomonadota</taxon>
        <taxon>Alphaproteobacteria</taxon>
        <taxon>Hyphomicrobiales</taxon>
        <taxon>Stappiaceae</taxon>
        <taxon>Pseudovibrio</taxon>
    </lineage>
</organism>
<proteinExistence type="predicted"/>
<name>A0A1U7JEZ6_9HYPH</name>
<protein>
    <submittedName>
        <fullName evidence="1">Uncharacterized protein</fullName>
    </submittedName>
</protein>
<dbReference type="STRING" id="197461.A3843_14320"/>
<dbReference type="Proteomes" id="UP000185783">
    <property type="component" value="Unassembled WGS sequence"/>
</dbReference>
<sequence>MVGALQTRQLVLLQIALGNADLQGFFRKVILMNWAAGDLKHIAVTNAAPRPEHPTAVRARNFLKGTEN</sequence>
<gene>
    <name evidence="1" type="ORF">A3843_14320</name>
</gene>
<evidence type="ECO:0000313" key="2">
    <source>
        <dbReference type="Proteomes" id="UP000185783"/>
    </source>
</evidence>
<accession>A0A1U7JEZ6</accession>
<comment type="caution">
    <text evidence="1">The sequence shown here is derived from an EMBL/GenBank/DDBJ whole genome shotgun (WGS) entry which is preliminary data.</text>
</comment>
<dbReference type="AlphaFoldDB" id="A0A1U7JEZ6"/>
<evidence type="ECO:0000313" key="1">
    <source>
        <dbReference type="EMBL" id="OKL43287.1"/>
    </source>
</evidence>
<keyword evidence="2" id="KW-1185">Reference proteome</keyword>
<dbReference type="EMBL" id="LVVZ01000021">
    <property type="protein sequence ID" value="OKL43287.1"/>
    <property type="molecule type" value="Genomic_DNA"/>
</dbReference>
<reference evidence="1 2" key="1">
    <citation type="submission" date="2016-03" db="EMBL/GenBank/DDBJ databases">
        <title>Genome sequence of Nesiotobacter sp. nov., a moderately halophilic alphaproteobacterium isolated from the Yellow Sea, China.</title>
        <authorList>
            <person name="Zhang G."/>
            <person name="Zhang R."/>
        </authorList>
    </citation>
    <scope>NUCLEOTIDE SEQUENCE [LARGE SCALE GENOMIC DNA]</scope>
    <source>
        <strain evidence="1 2">WB1-6</strain>
    </source>
</reference>